<dbReference type="InterPro" id="IPR036691">
    <property type="entry name" value="Endo/exonu/phosph_ase_sf"/>
</dbReference>
<dbReference type="PANTHER" id="PTHR35218:SF9">
    <property type="entry name" value="ENDONUCLEASE_EXONUCLEASE_PHOSPHATASE DOMAIN-CONTAINING PROTEIN"/>
    <property type="match status" value="1"/>
</dbReference>
<name>A0AAW2IXV4_9LAMI</name>
<evidence type="ECO:0000259" key="1">
    <source>
        <dbReference type="Pfam" id="PF03372"/>
    </source>
</evidence>
<dbReference type="InterPro" id="IPR005135">
    <property type="entry name" value="Endo/exonuclease/phosphatase"/>
</dbReference>
<dbReference type="GO" id="GO:0003824">
    <property type="term" value="F:catalytic activity"/>
    <property type="evidence" value="ECO:0007669"/>
    <property type="project" value="InterPro"/>
</dbReference>
<proteinExistence type="predicted"/>
<dbReference type="Gene3D" id="3.60.10.10">
    <property type="entry name" value="Endonuclease/exonuclease/phosphatase"/>
    <property type="match status" value="1"/>
</dbReference>
<evidence type="ECO:0000313" key="2">
    <source>
        <dbReference type="EMBL" id="KAL0286552.1"/>
    </source>
</evidence>
<gene>
    <name evidence="2" type="ORF">Scaly_2790100</name>
</gene>
<dbReference type="EMBL" id="JACGWM010001870">
    <property type="protein sequence ID" value="KAL0286552.1"/>
    <property type="molecule type" value="Genomic_DNA"/>
</dbReference>
<sequence length="653" mass="73675">MQGPRGAKGVVPMKIISWNCRGLAQSKAIRALRAMLIEQKPNIVFLCEIKTSSLAKISQCFRSAQLISSEFVPPVGKAGGICLAWSVSVSVQVILKHNWFINALVFPNPTAIPWLFTGVHCPSIPSLKPIFWDSLSNVNATFDGPWLVMGDFNAVLNQMEKKGGNPSASSTRFSFWDMLTSLDLNDLGFQGPIFTWSNKRAGCANIQLRLDRGNPHEQIRLRLKKLRQELRKWNKQTFGWCHSKIKSIENAIKDVQMKDQSVENLALEEALQVELDEQYKRVEVMWKQKAKQRWLQDGDANTRFFHLSTVFKARSNRIHAIKRTDGSFVHSWEEIGNEFLNYYSQLFSTEFVQNSHPFPPDLESLIPQVVSEEDNVSLCENPTADEIKSVVFEMAPFKSPGPDGFPPSFFKNFWHIVGKAKKDSWLSKWTSQKHMIESNGHFFSKSCPIWVSTPDSQAGSKSASPQAHSHSFSMDRHLDISHQPEAFDRETLSPLSFYYLCRTFVSAEIGDAQCIQDCILKYATWSNQAPYPSKSFVHFSSNVPASTKRNILAVLQMPECTHKAVHWVSHSNFQGELLVPLGSGKGLWSVERSSRKALAIMYSPTLGLKSGKTRGSLLYKISSLQKSTCKNGLKTKICSSFEISWKMIANHGI</sequence>
<accession>A0AAW2IXV4</accession>
<reference evidence="2" key="2">
    <citation type="journal article" date="2024" name="Plant">
        <title>Genomic evolution and insights into agronomic trait innovations of Sesamum species.</title>
        <authorList>
            <person name="Miao H."/>
            <person name="Wang L."/>
            <person name="Qu L."/>
            <person name="Liu H."/>
            <person name="Sun Y."/>
            <person name="Le M."/>
            <person name="Wang Q."/>
            <person name="Wei S."/>
            <person name="Zheng Y."/>
            <person name="Lin W."/>
            <person name="Duan Y."/>
            <person name="Cao H."/>
            <person name="Xiong S."/>
            <person name="Wang X."/>
            <person name="Wei L."/>
            <person name="Li C."/>
            <person name="Ma Q."/>
            <person name="Ju M."/>
            <person name="Zhao R."/>
            <person name="Li G."/>
            <person name="Mu C."/>
            <person name="Tian Q."/>
            <person name="Mei H."/>
            <person name="Zhang T."/>
            <person name="Gao T."/>
            <person name="Zhang H."/>
        </authorList>
    </citation>
    <scope>NUCLEOTIDE SEQUENCE</scope>
    <source>
        <strain evidence="2">KEN8</strain>
    </source>
</reference>
<comment type="caution">
    <text evidence="2">The sequence shown here is derived from an EMBL/GenBank/DDBJ whole genome shotgun (WGS) entry which is preliminary data.</text>
</comment>
<dbReference type="Pfam" id="PF03372">
    <property type="entry name" value="Exo_endo_phos"/>
    <property type="match status" value="1"/>
</dbReference>
<dbReference type="SUPFAM" id="SSF56219">
    <property type="entry name" value="DNase I-like"/>
    <property type="match status" value="1"/>
</dbReference>
<organism evidence="2">
    <name type="scientific">Sesamum calycinum</name>
    <dbReference type="NCBI Taxonomy" id="2727403"/>
    <lineage>
        <taxon>Eukaryota</taxon>
        <taxon>Viridiplantae</taxon>
        <taxon>Streptophyta</taxon>
        <taxon>Embryophyta</taxon>
        <taxon>Tracheophyta</taxon>
        <taxon>Spermatophyta</taxon>
        <taxon>Magnoliopsida</taxon>
        <taxon>eudicotyledons</taxon>
        <taxon>Gunneridae</taxon>
        <taxon>Pentapetalae</taxon>
        <taxon>asterids</taxon>
        <taxon>lamiids</taxon>
        <taxon>Lamiales</taxon>
        <taxon>Pedaliaceae</taxon>
        <taxon>Sesamum</taxon>
    </lineage>
</organism>
<dbReference type="PANTHER" id="PTHR35218">
    <property type="entry name" value="RNASE H DOMAIN-CONTAINING PROTEIN"/>
    <property type="match status" value="1"/>
</dbReference>
<dbReference type="AlphaFoldDB" id="A0AAW2IXV4"/>
<protein>
    <recommendedName>
        <fullName evidence="1">Endonuclease/exonuclease/phosphatase domain-containing protein</fullName>
    </recommendedName>
</protein>
<reference evidence="2" key="1">
    <citation type="submission" date="2020-06" db="EMBL/GenBank/DDBJ databases">
        <authorList>
            <person name="Li T."/>
            <person name="Hu X."/>
            <person name="Zhang T."/>
            <person name="Song X."/>
            <person name="Zhang H."/>
            <person name="Dai N."/>
            <person name="Sheng W."/>
            <person name="Hou X."/>
            <person name="Wei L."/>
        </authorList>
    </citation>
    <scope>NUCLEOTIDE SEQUENCE</scope>
    <source>
        <strain evidence="2">KEN8</strain>
        <tissue evidence="2">Leaf</tissue>
    </source>
</reference>
<feature type="domain" description="Endonuclease/exonuclease/phosphatase" evidence="1">
    <location>
        <begin position="16"/>
        <end position="197"/>
    </location>
</feature>